<name>A0A0L8FXY4_OCTBM</name>
<dbReference type="EMBL" id="KQ425306">
    <property type="protein sequence ID" value="KOF69606.1"/>
    <property type="molecule type" value="Genomic_DNA"/>
</dbReference>
<sequence length="92" mass="10473">MSIVVNCIFTVTLFCTIHYYFFLTRPLCSFYISVTSTTVSLAWEAIDFSTSHCLTLNKILPDECVNCILYDETQYIVLACIKIKILSEKNAA</sequence>
<protein>
    <submittedName>
        <fullName evidence="1">Uncharacterized protein</fullName>
    </submittedName>
</protein>
<reference evidence="1" key="1">
    <citation type="submission" date="2015-07" db="EMBL/GenBank/DDBJ databases">
        <title>MeaNS - Measles Nucleotide Surveillance Program.</title>
        <authorList>
            <person name="Tran T."/>
            <person name="Druce J."/>
        </authorList>
    </citation>
    <scope>NUCLEOTIDE SEQUENCE</scope>
    <source>
        <strain evidence="1">UCB-OBI-ISO-001</strain>
        <tissue evidence="1">Gonad</tissue>
    </source>
</reference>
<gene>
    <name evidence="1" type="ORF">OCBIM_22004438mg</name>
</gene>
<dbReference type="AlphaFoldDB" id="A0A0L8FXY4"/>
<accession>A0A0L8FXY4</accession>
<evidence type="ECO:0000313" key="1">
    <source>
        <dbReference type="EMBL" id="KOF69606.1"/>
    </source>
</evidence>
<organism evidence="1">
    <name type="scientific">Octopus bimaculoides</name>
    <name type="common">California two-spotted octopus</name>
    <dbReference type="NCBI Taxonomy" id="37653"/>
    <lineage>
        <taxon>Eukaryota</taxon>
        <taxon>Metazoa</taxon>
        <taxon>Spiralia</taxon>
        <taxon>Lophotrochozoa</taxon>
        <taxon>Mollusca</taxon>
        <taxon>Cephalopoda</taxon>
        <taxon>Coleoidea</taxon>
        <taxon>Octopodiformes</taxon>
        <taxon>Octopoda</taxon>
        <taxon>Incirrata</taxon>
        <taxon>Octopodidae</taxon>
        <taxon>Octopus</taxon>
    </lineage>
</organism>
<proteinExistence type="predicted"/>